<dbReference type="AlphaFoldDB" id="A0A915KG02"/>
<organism evidence="1 2">
    <name type="scientific">Romanomermis culicivorax</name>
    <name type="common">Nematode worm</name>
    <dbReference type="NCBI Taxonomy" id="13658"/>
    <lineage>
        <taxon>Eukaryota</taxon>
        <taxon>Metazoa</taxon>
        <taxon>Ecdysozoa</taxon>
        <taxon>Nematoda</taxon>
        <taxon>Enoplea</taxon>
        <taxon>Dorylaimia</taxon>
        <taxon>Mermithida</taxon>
        <taxon>Mermithoidea</taxon>
        <taxon>Mermithidae</taxon>
        <taxon>Romanomermis</taxon>
    </lineage>
</organism>
<accession>A0A915KG02</accession>
<proteinExistence type="predicted"/>
<evidence type="ECO:0000313" key="2">
    <source>
        <dbReference type="WBParaSite" id="nRc.2.0.1.t37662-RA"/>
    </source>
</evidence>
<dbReference type="Proteomes" id="UP000887565">
    <property type="component" value="Unplaced"/>
</dbReference>
<dbReference type="WBParaSite" id="nRc.2.0.1.t37662-RA">
    <property type="protein sequence ID" value="nRc.2.0.1.t37662-RA"/>
    <property type="gene ID" value="nRc.2.0.1.g37662"/>
</dbReference>
<reference evidence="2" key="1">
    <citation type="submission" date="2022-11" db="UniProtKB">
        <authorList>
            <consortium name="WormBaseParasite"/>
        </authorList>
    </citation>
    <scope>IDENTIFICATION</scope>
</reference>
<keyword evidence="1" id="KW-1185">Reference proteome</keyword>
<name>A0A915KG02_ROMCU</name>
<protein>
    <submittedName>
        <fullName evidence="2">Uncharacterized protein</fullName>
    </submittedName>
</protein>
<sequence>MGVKPMALGDDQAQPGKFQCTEVKSPAAHRLVDHHGDNRDDVFVNPAPYQSGLGYNRSQAREGFWGCTPQLYRSRGNWQYQNQDLEAKMTVRPMTKANKEAMPPIEEGLKEDMEAAGNSKKIKVGKVVPRGAAFYYE</sequence>
<evidence type="ECO:0000313" key="1">
    <source>
        <dbReference type="Proteomes" id="UP000887565"/>
    </source>
</evidence>